<feature type="region of interest" description="Disordered" evidence="6">
    <location>
        <begin position="474"/>
        <end position="493"/>
    </location>
</feature>
<evidence type="ECO:0000256" key="6">
    <source>
        <dbReference type="SAM" id="MobiDB-lite"/>
    </source>
</evidence>
<dbReference type="GO" id="GO:0140680">
    <property type="term" value="F:histone H3K36me/H3K36me2 demethylase activity"/>
    <property type="evidence" value="ECO:0007669"/>
    <property type="project" value="UniProtKB-EC"/>
</dbReference>
<dbReference type="InterPro" id="IPR011011">
    <property type="entry name" value="Znf_FYVE_PHD"/>
</dbReference>
<dbReference type="EMBL" id="UYJE01000731">
    <property type="protein sequence ID" value="VDH95908.1"/>
    <property type="molecule type" value="Genomic_DNA"/>
</dbReference>
<dbReference type="Gene3D" id="3.30.40.10">
    <property type="entry name" value="Zinc/RING finger domain, C3HC4 (zinc finger)"/>
    <property type="match status" value="1"/>
</dbReference>
<dbReference type="CDD" id="cd15555">
    <property type="entry name" value="PHD_KDM2A_2B"/>
    <property type="match status" value="1"/>
</dbReference>
<dbReference type="InterPro" id="IPR001810">
    <property type="entry name" value="F-box_dom"/>
</dbReference>
<evidence type="ECO:0000256" key="5">
    <source>
        <dbReference type="PROSITE-ProRule" id="PRU00509"/>
    </source>
</evidence>
<dbReference type="GO" id="GO:0008270">
    <property type="term" value="F:zinc ion binding"/>
    <property type="evidence" value="ECO:0007669"/>
    <property type="project" value="UniProtKB-KW"/>
</dbReference>
<comment type="caution">
    <text evidence="9">The sequence shown here is derived from an EMBL/GenBank/DDBJ whole genome shotgun (WGS) entry which is preliminary data.</text>
</comment>
<keyword evidence="3" id="KW-0862">Zinc</keyword>
<reference evidence="9" key="1">
    <citation type="submission" date="2018-11" db="EMBL/GenBank/DDBJ databases">
        <authorList>
            <person name="Alioto T."/>
            <person name="Alioto T."/>
        </authorList>
    </citation>
    <scope>NUCLEOTIDE SEQUENCE</scope>
</reference>
<name>A0A8B6BVM9_MYTGA</name>
<keyword evidence="9" id="KW-0560">Oxidoreductase</keyword>
<evidence type="ECO:0000256" key="4">
    <source>
        <dbReference type="ARBA" id="ARBA00023125"/>
    </source>
</evidence>
<dbReference type="Pfam" id="PF12937">
    <property type="entry name" value="F-box-like"/>
    <property type="match status" value="1"/>
</dbReference>
<organism evidence="9 10">
    <name type="scientific">Mytilus galloprovincialis</name>
    <name type="common">Mediterranean mussel</name>
    <dbReference type="NCBI Taxonomy" id="29158"/>
    <lineage>
        <taxon>Eukaryota</taxon>
        <taxon>Metazoa</taxon>
        <taxon>Spiralia</taxon>
        <taxon>Lophotrochozoa</taxon>
        <taxon>Mollusca</taxon>
        <taxon>Bivalvia</taxon>
        <taxon>Autobranchia</taxon>
        <taxon>Pteriomorphia</taxon>
        <taxon>Mytilida</taxon>
        <taxon>Mytiloidea</taxon>
        <taxon>Mytilidae</taxon>
        <taxon>Mytilinae</taxon>
        <taxon>Mytilus</taxon>
    </lineage>
</organism>
<gene>
    <name evidence="9" type="ORF">MGAL_10B072266</name>
</gene>
<protein>
    <submittedName>
        <fullName evidence="9">F-box and leucine-rich repeat protein 10/11</fullName>
        <ecNumber evidence="9">1.14.11.27</ecNumber>
    </submittedName>
</protein>
<evidence type="ECO:0000313" key="10">
    <source>
        <dbReference type="Proteomes" id="UP000596742"/>
    </source>
</evidence>
<evidence type="ECO:0000313" key="9">
    <source>
        <dbReference type="EMBL" id="VDH95908.1"/>
    </source>
</evidence>
<feature type="domain" description="CXXC-type" evidence="8">
    <location>
        <begin position="325"/>
        <end position="371"/>
    </location>
</feature>
<feature type="compositionally biased region" description="Basic residues" evidence="6">
    <location>
        <begin position="517"/>
        <end position="528"/>
    </location>
</feature>
<sequence length="923" mass="104274">MSPDLSPIKHLWDELGRRIRNSQNPPETLAQLRTSLFREWNNIPQDFIRRLIDSMRPRCQAVINAKGGHTRDTADVTRLLQCTLYQVLHCQSDYTGTIQCVQWFLELLGHTRNISNGVMEISEDVQMAQVLNFCCNIVSSALCLWTSTIAVPFLMINNNYFSPEVEQEFNKGSLLHPGLSCLPSCIENVQNNPWDQLSPNVIDWIGIIASSSVIPDKTRNMVKASGMMQRHIKDFHKAAVWTNYPSLELEMACLSFLCVLLKQEKETKQLVIDHLQDNAQLAITGETITYWPPSKRVIKPKKQYTSTGQKAPKAAKGKLQKSEVVRRRRTRCKKCEPCTRSDCGECNFCKDMKKFGGSGRMKQCCKSKQCLSPVLPHNATCLICNKADQPEPNQLMECSLCWEIIHVPCLHQKYENLNSEGVINEDIRQQWECPKCLHDTTKGPLQHSPISYASETDLDEVALEMECYDDAAVSPQKVTTDNQEPIKGKKDGLKKKLTAKRKITEGIKVKKSSPAMSKHRSPLKKKKSITNVKASPLKKTIKPDDHGDVIDNPLPTSEEVQGTPKGDNPKTNGVAKTPESVKTRSGRTIKRSPTLSDENMTSDHMAKRPRREALTSPRGRHLYGFKKFRRSAGSKVRKKLSTEALDLVENVMDSDVPSTSYVEHGANHKPSKSGFRGQGQGKKRKKMIESAPNDTNDLQKPNKLFAPGRGDITPEIIAPLKIEPPKDIKRYVIRPPPPPPPADYFVMNNGKNHPLCREIGMKIFAHLNPTSLVKSLGCCKTWNRWCMHHTLWKTINLSGKYIYQVHLIGIVKRQPSTLILKSSKLTHKQLAWLLARIPQLKTLSLSSCSWAVVSALGFAVCPLLYSLDISWITMSDEQFRDIIRPPADRHPGMVDISRLHKLKHLSVAGEKFLIHHYQKFPTI</sequence>
<dbReference type="OrthoDB" id="5876800at2759"/>
<accession>A0A8B6BVM9</accession>
<keyword evidence="10" id="KW-1185">Reference proteome</keyword>
<feature type="region of interest" description="Disordered" evidence="6">
    <location>
        <begin position="503"/>
        <end position="618"/>
    </location>
</feature>
<dbReference type="PROSITE" id="PS51058">
    <property type="entry name" value="ZF_CXXC"/>
    <property type="match status" value="1"/>
</dbReference>
<dbReference type="SMART" id="SM00249">
    <property type="entry name" value="PHD"/>
    <property type="match status" value="1"/>
</dbReference>
<dbReference type="InterPro" id="IPR021392">
    <property type="entry name" value="Focadhesin_C"/>
</dbReference>
<dbReference type="Pfam" id="PF16866">
    <property type="entry name" value="PHD_4"/>
    <property type="match status" value="1"/>
</dbReference>
<dbReference type="InterPro" id="IPR019787">
    <property type="entry name" value="Znf_PHD-finger"/>
</dbReference>
<dbReference type="SUPFAM" id="SSF52047">
    <property type="entry name" value="RNI-like"/>
    <property type="match status" value="1"/>
</dbReference>
<dbReference type="SUPFAM" id="SSF57903">
    <property type="entry name" value="FYVE/PHD zinc finger"/>
    <property type="match status" value="1"/>
</dbReference>
<proteinExistence type="predicted"/>
<evidence type="ECO:0000256" key="1">
    <source>
        <dbReference type="ARBA" id="ARBA00022723"/>
    </source>
</evidence>
<evidence type="ECO:0000259" key="8">
    <source>
        <dbReference type="PROSITE" id="PS51058"/>
    </source>
</evidence>
<feature type="region of interest" description="Disordered" evidence="6">
    <location>
        <begin position="658"/>
        <end position="706"/>
    </location>
</feature>
<dbReference type="InterPro" id="IPR032675">
    <property type="entry name" value="LRR_dom_sf"/>
</dbReference>
<dbReference type="InterPro" id="IPR001965">
    <property type="entry name" value="Znf_PHD"/>
</dbReference>
<dbReference type="Gene3D" id="3.80.10.10">
    <property type="entry name" value="Ribonuclease Inhibitor"/>
    <property type="match status" value="1"/>
</dbReference>
<evidence type="ECO:0000256" key="2">
    <source>
        <dbReference type="ARBA" id="ARBA00022771"/>
    </source>
</evidence>
<dbReference type="AlphaFoldDB" id="A0A8B6BVM9"/>
<keyword evidence="1" id="KW-0479">Metal-binding</keyword>
<dbReference type="Pfam" id="PF11229">
    <property type="entry name" value="Focadhesin"/>
    <property type="match status" value="1"/>
</dbReference>
<evidence type="ECO:0000256" key="3">
    <source>
        <dbReference type="ARBA" id="ARBA00022833"/>
    </source>
</evidence>
<dbReference type="GO" id="GO:0003677">
    <property type="term" value="F:DNA binding"/>
    <property type="evidence" value="ECO:0007669"/>
    <property type="project" value="UniProtKB-KW"/>
</dbReference>
<dbReference type="PANTHER" id="PTHR23123">
    <property type="entry name" value="PHD/F-BOX CONTAINING PROTEIN"/>
    <property type="match status" value="1"/>
</dbReference>
<dbReference type="InterPro" id="IPR050690">
    <property type="entry name" value="JHDM1_Histone_Demethylase"/>
</dbReference>
<evidence type="ECO:0000259" key="7">
    <source>
        <dbReference type="PROSITE" id="PS50016"/>
    </source>
</evidence>
<dbReference type="EC" id="1.14.11.27" evidence="9"/>
<dbReference type="Proteomes" id="UP000596742">
    <property type="component" value="Unassembled WGS sequence"/>
</dbReference>
<keyword evidence="4" id="KW-0238">DNA-binding</keyword>
<keyword evidence="2 5" id="KW-0863">Zinc-finger</keyword>
<dbReference type="InterPro" id="IPR002857">
    <property type="entry name" value="Znf_CXXC"/>
</dbReference>
<dbReference type="Gene3D" id="3.30.420.10">
    <property type="entry name" value="Ribonuclease H-like superfamily/Ribonuclease H"/>
    <property type="match status" value="1"/>
</dbReference>
<dbReference type="InterPro" id="IPR013083">
    <property type="entry name" value="Znf_RING/FYVE/PHD"/>
</dbReference>
<dbReference type="Pfam" id="PF02008">
    <property type="entry name" value="zf-CXXC"/>
    <property type="match status" value="1"/>
</dbReference>
<dbReference type="PROSITE" id="PS50016">
    <property type="entry name" value="ZF_PHD_2"/>
    <property type="match status" value="1"/>
</dbReference>
<dbReference type="InterPro" id="IPR036397">
    <property type="entry name" value="RNaseH_sf"/>
</dbReference>
<feature type="domain" description="PHD-type" evidence="7">
    <location>
        <begin position="378"/>
        <end position="439"/>
    </location>
</feature>